<proteinExistence type="predicted"/>
<feature type="region of interest" description="Disordered" evidence="1">
    <location>
        <begin position="64"/>
        <end position="100"/>
    </location>
</feature>
<organism evidence="2 3">
    <name type="scientific">Forsythia ovata</name>
    <dbReference type="NCBI Taxonomy" id="205694"/>
    <lineage>
        <taxon>Eukaryota</taxon>
        <taxon>Viridiplantae</taxon>
        <taxon>Streptophyta</taxon>
        <taxon>Embryophyta</taxon>
        <taxon>Tracheophyta</taxon>
        <taxon>Spermatophyta</taxon>
        <taxon>Magnoliopsida</taxon>
        <taxon>eudicotyledons</taxon>
        <taxon>Gunneridae</taxon>
        <taxon>Pentapetalae</taxon>
        <taxon>asterids</taxon>
        <taxon>lamiids</taxon>
        <taxon>Lamiales</taxon>
        <taxon>Oleaceae</taxon>
        <taxon>Forsythieae</taxon>
        <taxon>Forsythia</taxon>
    </lineage>
</organism>
<evidence type="ECO:0008006" key="4">
    <source>
        <dbReference type="Google" id="ProtNLM"/>
    </source>
</evidence>
<evidence type="ECO:0000313" key="3">
    <source>
        <dbReference type="Proteomes" id="UP001604277"/>
    </source>
</evidence>
<reference evidence="3" key="1">
    <citation type="submission" date="2024-07" db="EMBL/GenBank/DDBJ databases">
        <title>Two chromosome-level genome assemblies of Korean endemic species Abeliophyllum distichum and Forsythia ovata (Oleaceae).</title>
        <authorList>
            <person name="Jang H."/>
        </authorList>
    </citation>
    <scope>NUCLEOTIDE SEQUENCE [LARGE SCALE GENOMIC DNA]</scope>
</reference>
<feature type="region of interest" description="Disordered" evidence="1">
    <location>
        <begin position="1"/>
        <end position="27"/>
    </location>
</feature>
<dbReference type="EMBL" id="JBFOLJ010000007">
    <property type="protein sequence ID" value="KAL2520523.1"/>
    <property type="molecule type" value="Genomic_DNA"/>
</dbReference>
<keyword evidence="3" id="KW-1185">Reference proteome</keyword>
<comment type="caution">
    <text evidence="2">The sequence shown here is derived from an EMBL/GenBank/DDBJ whole genome shotgun (WGS) entry which is preliminary data.</text>
</comment>
<dbReference type="AlphaFoldDB" id="A0ABD1U6Y4"/>
<evidence type="ECO:0000256" key="1">
    <source>
        <dbReference type="SAM" id="MobiDB-lite"/>
    </source>
</evidence>
<dbReference type="Proteomes" id="UP001604277">
    <property type="component" value="Unassembled WGS sequence"/>
</dbReference>
<accession>A0ABD1U6Y4</accession>
<feature type="compositionally biased region" description="Polar residues" evidence="1">
    <location>
        <begin position="74"/>
        <end position="86"/>
    </location>
</feature>
<gene>
    <name evidence="2" type="ORF">Fot_24446</name>
</gene>
<sequence length="100" mass="10521">MARIMTTTHHPEVRHSRRGTTTGTALPAITPPLAPVISHPPSIVPHLLLPIVLLSGIILSSSVPQPSVAREGPSTPTIFTRVTSQGKFDEDTSSDHGTGS</sequence>
<name>A0ABD1U6Y4_9LAMI</name>
<evidence type="ECO:0000313" key="2">
    <source>
        <dbReference type="EMBL" id="KAL2520523.1"/>
    </source>
</evidence>
<protein>
    <recommendedName>
        <fullName evidence="4">Transmembrane protein</fullName>
    </recommendedName>
</protein>